<comment type="similarity">
    <text evidence="3">Belongs to the aldo/keto reductase family. Aldo/keto reductase 2 subfamily.</text>
</comment>
<dbReference type="FunFam" id="3.20.20.100:FF:000005">
    <property type="entry name" value="NADP(H)-dependent aldo-keto reductase"/>
    <property type="match status" value="1"/>
</dbReference>
<dbReference type="OrthoDB" id="9772407at2"/>
<dbReference type="Gene3D" id="3.20.20.100">
    <property type="entry name" value="NADP-dependent oxidoreductase domain"/>
    <property type="match status" value="1"/>
</dbReference>
<protein>
    <recommendedName>
        <fullName evidence="4">Protein tas</fullName>
    </recommendedName>
</protein>
<evidence type="ECO:0000256" key="4">
    <source>
        <dbReference type="ARBA" id="ARBA00070119"/>
    </source>
</evidence>
<evidence type="ECO:0000256" key="2">
    <source>
        <dbReference type="ARBA" id="ARBA00023002"/>
    </source>
</evidence>
<dbReference type="InterPro" id="IPR023210">
    <property type="entry name" value="NADP_OxRdtase_dom"/>
</dbReference>
<dbReference type="InterPro" id="IPR050523">
    <property type="entry name" value="AKR_Detox_Biosynth"/>
</dbReference>
<dbReference type="CDD" id="cd19094">
    <property type="entry name" value="AKR_Tas-like"/>
    <property type="match status" value="1"/>
</dbReference>
<name>A0A3M0A6T1_9GAMM</name>
<evidence type="ECO:0000259" key="5">
    <source>
        <dbReference type="Pfam" id="PF00248"/>
    </source>
</evidence>
<evidence type="ECO:0000256" key="3">
    <source>
        <dbReference type="ARBA" id="ARBA00038157"/>
    </source>
</evidence>
<keyword evidence="1" id="KW-0521">NADP</keyword>
<dbReference type="PANTHER" id="PTHR43364">
    <property type="entry name" value="NADH-SPECIFIC METHYLGLYOXAL REDUCTASE-RELATED"/>
    <property type="match status" value="1"/>
</dbReference>
<proteinExistence type="inferred from homology"/>
<dbReference type="PANTHER" id="PTHR43364:SF4">
    <property type="entry name" value="NAD(P)-LINKED OXIDOREDUCTASE SUPERFAMILY PROTEIN"/>
    <property type="match status" value="1"/>
</dbReference>
<dbReference type="Pfam" id="PF00248">
    <property type="entry name" value="Aldo_ket_red"/>
    <property type="match status" value="1"/>
</dbReference>
<dbReference type="InterPro" id="IPR036812">
    <property type="entry name" value="NAD(P)_OxRdtase_dom_sf"/>
</dbReference>
<dbReference type="GO" id="GO:0016491">
    <property type="term" value="F:oxidoreductase activity"/>
    <property type="evidence" value="ECO:0007669"/>
    <property type="project" value="UniProtKB-KW"/>
</dbReference>
<evidence type="ECO:0000313" key="6">
    <source>
        <dbReference type="EMBL" id="RMA79239.1"/>
    </source>
</evidence>
<keyword evidence="7" id="KW-1185">Reference proteome</keyword>
<accession>A0A3M0A6T1</accession>
<evidence type="ECO:0000313" key="7">
    <source>
        <dbReference type="Proteomes" id="UP000267187"/>
    </source>
</evidence>
<evidence type="ECO:0000256" key="1">
    <source>
        <dbReference type="ARBA" id="ARBA00022857"/>
    </source>
</evidence>
<gene>
    <name evidence="6" type="ORF">DFR27_1675</name>
</gene>
<comment type="caution">
    <text evidence="6">The sequence shown here is derived from an EMBL/GenBank/DDBJ whole genome shotgun (WGS) entry which is preliminary data.</text>
</comment>
<organism evidence="6 7">
    <name type="scientific">Umboniibacter marinipuniceus</name>
    <dbReference type="NCBI Taxonomy" id="569599"/>
    <lineage>
        <taxon>Bacteria</taxon>
        <taxon>Pseudomonadati</taxon>
        <taxon>Pseudomonadota</taxon>
        <taxon>Gammaproteobacteria</taxon>
        <taxon>Cellvibrionales</taxon>
        <taxon>Cellvibrionaceae</taxon>
        <taxon>Umboniibacter</taxon>
    </lineage>
</organism>
<dbReference type="EMBL" id="REFJ01000004">
    <property type="protein sequence ID" value="RMA79239.1"/>
    <property type="molecule type" value="Genomic_DNA"/>
</dbReference>
<feature type="domain" description="NADP-dependent oxidoreductase" evidence="5">
    <location>
        <begin position="15"/>
        <end position="336"/>
    </location>
</feature>
<dbReference type="RefSeq" id="WP_121877004.1">
    <property type="nucleotide sequence ID" value="NZ_REFJ01000004.1"/>
</dbReference>
<dbReference type="AlphaFoldDB" id="A0A3M0A6T1"/>
<reference evidence="6 7" key="1">
    <citation type="submission" date="2018-10" db="EMBL/GenBank/DDBJ databases">
        <title>Genomic Encyclopedia of Type Strains, Phase IV (KMG-IV): sequencing the most valuable type-strain genomes for metagenomic binning, comparative biology and taxonomic classification.</title>
        <authorList>
            <person name="Goeker M."/>
        </authorList>
    </citation>
    <scope>NUCLEOTIDE SEQUENCE [LARGE SCALE GENOMIC DNA]</scope>
    <source>
        <strain evidence="6 7">DSM 25080</strain>
    </source>
</reference>
<dbReference type="SUPFAM" id="SSF51430">
    <property type="entry name" value="NAD(P)-linked oxidoreductase"/>
    <property type="match status" value="1"/>
</dbReference>
<keyword evidence="2" id="KW-0560">Oxidoreductase</keyword>
<dbReference type="Proteomes" id="UP000267187">
    <property type="component" value="Unassembled WGS sequence"/>
</dbReference>
<sequence length="345" mass="38439">MQYNQLGASDLKVSKVCLGTMTFGEQNTAAEAFEQMDYAVEAGINLFDTAELYSIPPKAETQGSTETIIGKWIKARGTRDQIVLATKVVGRSKMDWFRGEESRLSRNHIRQAIEGSLTRLNTDYVDLYQLHWPDRRVPLFGSAQRFSAPQSNEISLAETLSALYELVDEGKVRHIGVSNETAWGVHEALRIAGLSNREPIVSIQNAYSLVNRTFEQGLAEFSMRSNVGLLAYSPLAQGYLTGKYRHGELPVNSRKALFGRMGRYESERGLKAVEDYHQLAASWGMTLLALAQSFVMSRPFLTSNIIGATSMAQLRENLQACELMLSQDQLQAIDDIHVDNPNPSP</sequence>